<dbReference type="Gene3D" id="3.40.50.1820">
    <property type="entry name" value="alpha/beta hydrolase"/>
    <property type="match status" value="1"/>
</dbReference>
<dbReference type="RefSeq" id="WP_172149597.1">
    <property type="nucleotide sequence ID" value="NZ_BAABID010000008.1"/>
</dbReference>
<dbReference type="InterPro" id="IPR029058">
    <property type="entry name" value="AB_hydrolase_fold"/>
</dbReference>
<name>A0ABP8YEF2_9MICO</name>
<keyword evidence="3" id="KW-0378">Hydrolase</keyword>
<evidence type="ECO:0000313" key="3">
    <source>
        <dbReference type="EMBL" id="GAA4727064.1"/>
    </source>
</evidence>
<evidence type="ECO:0000259" key="2">
    <source>
        <dbReference type="Pfam" id="PF12697"/>
    </source>
</evidence>
<accession>A0ABP8YEF2</accession>
<feature type="domain" description="AB hydrolase-1" evidence="2">
    <location>
        <begin position="20"/>
        <end position="258"/>
    </location>
</feature>
<dbReference type="PRINTS" id="PR00111">
    <property type="entry name" value="ABHYDROLASE"/>
</dbReference>
<comment type="similarity">
    <text evidence="1">Belongs to the AB hydrolase superfamily.</text>
</comment>
<keyword evidence="4" id="KW-1185">Reference proteome</keyword>
<dbReference type="SUPFAM" id="SSF53474">
    <property type="entry name" value="alpha/beta-Hydrolases"/>
    <property type="match status" value="1"/>
</dbReference>
<dbReference type="Pfam" id="PF12697">
    <property type="entry name" value="Abhydrolase_6"/>
    <property type="match status" value="1"/>
</dbReference>
<evidence type="ECO:0000313" key="4">
    <source>
        <dbReference type="Proteomes" id="UP001500956"/>
    </source>
</evidence>
<comment type="caution">
    <text evidence="3">The sequence shown here is derived from an EMBL/GenBank/DDBJ whole genome shotgun (WGS) entry which is preliminary data.</text>
</comment>
<dbReference type="GO" id="GO:0016787">
    <property type="term" value="F:hydrolase activity"/>
    <property type="evidence" value="ECO:0007669"/>
    <property type="project" value="UniProtKB-KW"/>
</dbReference>
<dbReference type="InterPro" id="IPR000073">
    <property type="entry name" value="AB_hydrolase_1"/>
</dbReference>
<gene>
    <name evidence="3" type="ORF">GCM10023216_17380</name>
</gene>
<evidence type="ECO:0000256" key="1">
    <source>
        <dbReference type="ARBA" id="ARBA00008645"/>
    </source>
</evidence>
<dbReference type="Proteomes" id="UP001500956">
    <property type="component" value="Unassembled WGS sequence"/>
</dbReference>
<organism evidence="3 4">
    <name type="scientific">Isoptericola chiayiensis</name>
    <dbReference type="NCBI Taxonomy" id="579446"/>
    <lineage>
        <taxon>Bacteria</taxon>
        <taxon>Bacillati</taxon>
        <taxon>Actinomycetota</taxon>
        <taxon>Actinomycetes</taxon>
        <taxon>Micrococcales</taxon>
        <taxon>Promicromonosporaceae</taxon>
        <taxon>Isoptericola</taxon>
    </lineage>
</organism>
<dbReference type="EMBL" id="BAABID010000008">
    <property type="protein sequence ID" value="GAA4727064.1"/>
    <property type="molecule type" value="Genomic_DNA"/>
</dbReference>
<dbReference type="PANTHER" id="PTHR43039">
    <property type="entry name" value="ESTERASE-RELATED"/>
    <property type="match status" value="1"/>
</dbReference>
<reference evidence="4" key="1">
    <citation type="journal article" date="2019" name="Int. J. Syst. Evol. Microbiol.">
        <title>The Global Catalogue of Microorganisms (GCM) 10K type strain sequencing project: providing services to taxonomists for standard genome sequencing and annotation.</title>
        <authorList>
            <consortium name="The Broad Institute Genomics Platform"/>
            <consortium name="The Broad Institute Genome Sequencing Center for Infectious Disease"/>
            <person name="Wu L."/>
            <person name="Ma J."/>
        </authorList>
    </citation>
    <scope>NUCLEOTIDE SEQUENCE [LARGE SCALE GENOMIC DNA]</scope>
    <source>
        <strain evidence="4">JCM 18063</strain>
    </source>
</reference>
<protein>
    <submittedName>
        <fullName evidence="3">Alpha/beta hydrolase</fullName>
    </submittedName>
</protein>
<sequence length="273" mass="29212">MSPRERHHVRVLGRAGGPTLVLAHGLGCDQAMWHRVVPLLVDRYQLVLFDHAGSGSAHPGAFDPSRHAALEGYAQDVVELLEDLALGPVVLVGHSVSATIVLLVAAERPDLVDRLVLVGPSPRYIDTDDYVGGFSAAEIDELLATMESNHLGWSRAMAPVIVGNPERPELGEELTASFVRTDPRAMRAFARATFLSDNRADLARVRKPSLVVQCREDAIAPLAVGRYVHAHLARSSFVLLDAVGHCPQLSAPAALVAAVDDFLSPARLSPAGS</sequence>
<proteinExistence type="inferred from homology"/>